<keyword evidence="2 15" id="KW-0723">Serine/threonine-protein kinase</keyword>
<dbReference type="InterPro" id="IPR011009">
    <property type="entry name" value="Kinase-like_dom_sf"/>
</dbReference>
<dbReference type="PANTHER" id="PTHR43289">
    <property type="entry name" value="MITOGEN-ACTIVATED PROTEIN KINASE KINASE KINASE 20-RELATED"/>
    <property type="match status" value="1"/>
</dbReference>
<dbReference type="GO" id="GO:0004674">
    <property type="term" value="F:protein serine/threonine kinase activity"/>
    <property type="evidence" value="ECO:0007669"/>
    <property type="project" value="UniProtKB-KW"/>
</dbReference>
<dbReference type="FunFam" id="1.10.510.10:FF:000021">
    <property type="entry name" value="Serine/threonine protein kinase"/>
    <property type="match status" value="1"/>
</dbReference>
<dbReference type="GO" id="GO:0045717">
    <property type="term" value="P:negative regulation of fatty acid biosynthetic process"/>
    <property type="evidence" value="ECO:0007669"/>
    <property type="project" value="UniProtKB-ARBA"/>
</dbReference>
<evidence type="ECO:0000256" key="7">
    <source>
        <dbReference type="ARBA" id="ARBA00022840"/>
    </source>
</evidence>
<keyword evidence="7 10" id="KW-0067">ATP-binding</keyword>
<evidence type="ECO:0000259" key="13">
    <source>
        <dbReference type="PROSITE" id="PS50011"/>
    </source>
</evidence>
<feature type="domain" description="PASTA" evidence="14">
    <location>
        <begin position="538"/>
        <end position="598"/>
    </location>
</feature>
<evidence type="ECO:0000256" key="8">
    <source>
        <dbReference type="ARBA" id="ARBA00047899"/>
    </source>
</evidence>
<dbReference type="RefSeq" id="WP_073708323.1">
    <property type="nucleotide sequence ID" value="NZ_MQSV01000001.1"/>
</dbReference>
<dbReference type="CDD" id="cd14014">
    <property type="entry name" value="STKc_PknB_like"/>
    <property type="match status" value="1"/>
</dbReference>
<dbReference type="STRING" id="1921764.BSR28_02255"/>
<evidence type="ECO:0000256" key="4">
    <source>
        <dbReference type="ARBA" id="ARBA00022737"/>
    </source>
</evidence>
<dbReference type="InterPro" id="IPR005543">
    <property type="entry name" value="PASTA_dom"/>
</dbReference>
<feature type="compositionally biased region" description="Pro residues" evidence="11">
    <location>
        <begin position="602"/>
        <end position="616"/>
    </location>
</feature>
<dbReference type="GO" id="GO:0005524">
    <property type="term" value="F:ATP binding"/>
    <property type="evidence" value="ECO:0007669"/>
    <property type="project" value="UniProtKB-UniRule"/>
</dbReference>
<dbReference type="Gene3D" id="3.30.200.20">
    <property type="entry name" value="Phosphorylase Kinase, domain 1"/>
    <property type="match status" value="1"/>
</dbReference>
<reference evidence="15 16" key="1">
    <citation type="submission" date="2016-11" db="EMBL/GenBank/DDBJ databases">
        <title>Actinomyces gypaetusis sp. nov. isolated from the vulture Gypaetus barbatus in Qinghai Tibet Plateau China.</title>
        <authorList>
            <person name="Meng X."/>
        </authorList>
    </citation>
    <scope>NUCLEOTIDE SEQUENCE [LARGE SCALE GENOMIC DNA]</scope>
    <source>
        <strain evidence="15 16">VUL4_2</strain>
    </source>
</reference>
<evidence type="ECO:0000256" key="5">
    <source>
        <dbReference type="ARBA" id="ARBA00022741"/>
    </source>
</evidence>
<evidence type="ECO:0000313" key="15">
    <source>
        <dbReference type="EMBL" id="OKL49432.1"/>
    </source>
</evidence>
<dbReference type="SUPFAM" id="SSF56112">
    <property type="entry name" value="Protein kinase-like (PK-like)"/>
    <property type="match status" value="1"/>
</dbReference>
<gene>
    <name evidence="15" type="ORF">BSR29_00225</name>
</gene>
<evidence type="ECO:0000259" key="14">
    <source>
        <dbReference type="PROSITE" id="PS51178"/>
    </source>
</evidence>
<accession>A0A1Q5PPI5</accession>
<comment type="caution">
    <text evidence="15">The sequence shown here is derived from an EMBL/GenBank/DDBJ whole genome shotgun (WGS) entry which is preliminary data.</text>
</comment>
<keyword evidence="3" id="KW-0808">Transferase</keyword>
<protein>
    <recommendedName>
        <fullName evidence="1">non-specific serine/threonine protein kinase</fullName>
        <ecNumber evidence="1">2.7.11.1</ecNumber>
    </recommendedName>
</protein>
<dbReference type="SMART" id="SM00740">
    <property type="entry name" value="PASTA"/>
    <property type="match status" value="3"/>
</dbReference>
<organism evidence="15 16">
    <name type="scientific">Boudabousia liubingyangii</name>
    <dbReference type="NCBI Taxonomy" id="1921764"/>
    <lineage>
        <taxon>Bacteria</taxon>
        <taxon>Bacillati</taxon>
        <taxon>Actinomycetota</taxon>
        <taxon>Actinomycetes</taxon>
        <taxon>Actinomycetales</taxon>
        <taxon>Actinomycetaceae</taxon>
        <taxon>Boudabousia</taxon>
    </lineage>
</organism>
<evidence type="ECO:0000256" key="1">
    <source>
        <dbReference type="ARBA" id="ARBA00012513"/>
    </source>
</evidence>
<dbReference type="InterPro" id="IPR008271">
    <property type="entry name" value="Ser/Thr_kinase_AS"/>
</dbReference>
<dbReference type="Gene3D" id="1.10.510.10">
    <property type="entry name" value="Transferase(Phosphotransferase) domain 1"/>
    <property type="match status" value="1"/>
</dbReference>
<dbReference type="Pfam" id="PF03793">
    <property type="entry name" value="PASTA"/>
    <property type="match status" value="3"/>
</dbReference>
<feature type="region of interest" description="Disordered" evidence="11">
    <location>
        <begin position="597"/>
        <end position="622"/>
    </location>
</feature>
<keyword evidence="16" id="KW-1185">Reference proteome</keyword>
<feature type="domain" description="Protein kinase" evidence="13">
    <location>
        <begin position="13"/>
        <end position="281"/>
    </location>
</feature>
<dbReference type="NCBIfam" id="NF033483">
    <property type="entry name" value="PknB_PASTA_kin"/>
    <property type="match status" value="1"/>
</dbReference>
<evidence type="ECO:0000313" key="16">
    <source>
        <dbReference type="Proteomes" id="UP000186785"/>
    </source>
</evidence>
<dbReference type="Proteomes" id="UP000186785">
    <property type="component" value="Unassembled WGS sequence"/>
</dbReference>
<feature type="domain" description="PASTA" evidence="14">
    <location>
        <begin position="468"/>
        <end position="534"/>
    </location>
</feature>
<dbReference type="PROSITE" id="PS00108">
    <property type="entry name" value="PROTEIN_KINASE_ST"/>
    <property type="match status" value="1"/>
</dbReference>
<feature type="domain" description="PASTA" evidence="14">
    <location>
        <begin position="399"/>
        <end position="467"/>
    </location>
</feature>
<dbReference type="FunFam" id="3.30.200.20:FF:000035">
    <property type="entry name" value="Serine/threonine protein kinase Stk1"/>
    <property type="match status" value="1"/>
</dbReference>
<dbReference type="Gene3D" id="3.30.10.20">
    <property type="match status" value="3"/>
</dbReference>
<evidence type="ECO:0000256" key="11">
    <source>
        <dbReference type="SAM" id="MobiDB-lite"/>
    </source>
</evidence>
<dbReference type="InterPro" id="IPR000719">
    <property type="entry name" value="Prot_kinase_dom"/>
</dbReference>
<keyword evidence="4" id="KW-0677">Repeat</keyword>
<feature type="binding site" evidence="10">
    <location>
        <position position="42"/>
    </location>
    <ligand>
        <name>ATP</name>
        <dbReference type="ChEBI" id="CHEBI:30616"/>
    </ligand>
</feature>
<comment type="catalytic activity">
    <reaction evidence="8">
        <text>L-threonyl-[protein] + ATP = O-phospho-L-threonyl-[protein] + ADP + H(+)</text>
        <dbReference type="Rhea" id="RHEA:46608"/>
        <dbReference type="Rhea" id="RHEA-COMP:11060"/>
        <dbReference type="Rhea" id="RHEA-COMP:11605"/>
        <dbReference type="ChEBI" id="CHEBI:15378"/>
        <dbReference type="ChEBI" id="CHEBI:30013"/>
        <dbReference type="ChEBI" id="CHEBI:30616"/>
        <dbReference type="ChEBI" id="CHEBI:61977"/>
        <dbReference type="ChEBI" id="CHEBI:456216"/>
        <dbReference type="EC" id="2.7.11.1"/>
    </reaction>
</comment>
<dbReference type="PROSITE" id="PS51178">
    <property type="entry name" value="PASTA"/>
    <property type="match status" value="3"/>
</dbReference>
<keyword evidence="6 15" id="KW-0418">Kinase</keyword>
<name>A0A1Q5PPI5_9ACTO</name>
<dbReference type="InterPro" id="IPR017441">
    <property type="entry name" value="Protein_kinase_ATP_BS"/>
</dbReference>
<dbReference type="EC" id="2.7.11.1" evidence="1"/>
<dbReference type="PROSITE" id="PS50011">
    <property type="entry name" value="PROTEIN_KINASE_DOM"/>
    <property type="match status" value="1"/>
</dbReference>
<dbReference type="AlphaFoldDB" id="A0A1Q5PPI5"/>
<dbReference type="CDD" id="cd06577">
    <property type="entry name" value="PASTA_pknB"/>
    <property type="match status" value="3"/>
</dbReference>
<evidence type="ECO:0000256" key="3">
    <source>
        <dbReference type="ARBA" id="ARBA00022679"/>
    </source>
</evidence>
<keyword evidence="5 10" id="KW-0547">Nucleotide-binding</keyword>
<keyword evidence="12" id="KW-0812">Transmembrane</keyword>
<evidence type="ECO:0000256" key="10">
    <source>
        <dbReference type="PROSITE-ProRule" id="PRU10141"/>
    </source>
</evidence>
<comment type="catalytic activity">
    <reaction evidence="9">
        <text>L-seryl-[protein] + ATP = O-phospho-L-seryl-[protein] + ADP + H(+)</text>
        <dbReference type="Rhea" id="RHEA:17989"/>
        <dbReference type="Rhea" id="RHEA-COMP:9863"/>
        <dbReference type="Rhea" id="RHEA-COMP:11604"/>
        <dbReference type="ChEBI" id="CHEBI:15378"/>
        <dbReference type="ChEBI" id="CHEBI:29999"/>
        <dbReference type="ChEBI" id="CHEBI:30616"/>
        <dbReference type="ChEBI" id="CHEBI:83421"/>
        <dbReference type="ChEBI" id="CHEBI:456216"/>
        <dbReference type="EC" id="2.7.11.1"/>
    </reaction>
</comment>
<dbReference type="PANTHER" id="PTHR43289:SF6">
    <property type="entry name" value="SERINE_THREONINE-PROTEIN KINASE NEKL-3"/>
    <property type="match status" value="1"/>
</dbReference>
<evidence type="ECO:0000256" key="9">
    <source>
        <dbReference type="ARBA" id="ARBA00048679"/>
    </source>
</evidence>
<sequence length="622" mass="65769">MVDANSRRLAGRYELRGLIGRGGMAEVRLGYDTRLSRVVAIKMLRTDLARDPIFQERFRREAQSAASLNHPAIVAVYDTGEESLTVPDGSSVSVPYIVMEYVEGHTVRDLLQSEEPVQIDEAVEIVAGVLSALEYSHHEGLVHRDIKPGNIMLTNTGKIKVMDFGIARALTDSQATMTQTDAVVGTAQYLSPEQAQGEQVDARSDLYSTGCVLFELLTGRPPFRGDSAVAVAYQHVSEPPPVPSSLASDIPAALDHVVLRSLAKRRDDRYSSAAEMRADLMRAVSGGDVPPVPATAFISTQRVDPSTQTTTLPPLPPVNTTSTLPVQNSVQGTASTAQSFAPSTNTGGLPTIDTTDEKQGVGPWIYFLFASLVVIALSIAAFVYFSKPADTPPPTVATEEVTKPVPDVVGKTQAQARSILKNAGFEMRLNPESVNSDDIPSDSVVSMEPKSGSELQPGTVVMVTLSKGPKLFALPNVAGQTAQDAANLLKSQGLKVSTKTQDDPTVEKGNVIGTEPAIGTELKAGDTVTLLVASGYVTIPTDLVGRPAAEAAQMLQELGLSVNQAEVETADAQAGTVVSVNPVGSVPIRSGVTLTVAKAPPVLDPTPQQPEEPQPETPEGGN</sequence>
<proteinExistence type="predicted"/>
<dbReference type="SMART" id="SM00220">
    <property type="entry name" value="S_TKc"/>
    <property type="match status" value="1"/>
</dbReference>
<dbReference type="EMBL" id="MQSV01000001">
    <property type="protein sequence ID" value="OKL49432.1"/>
    <property type="molecule type" value="Genomic_DNA"/>
</dbReference>
<dbReference type="Pfam" id="PF00069">
    <property type="entry name" value="Pkinase"/>
    <property type="match status" value="1"/>
</dbReference>
<feature type="transmembrane region" description="Helical" evidence="12">
    <location>
        <begin position="364"/>
        <end position="385"/>
    </location>
</feature>
<feature type="region of interest" description="Disordered" evidence="11">
    <location>
        <begin position="431"/>
        <end position="453"/>
    </location>
</feature>
<dbReference type="PROSITE" id="PS00107">
    <property type="entry name" value="PROTEIN_KINASE_ATP"/>
    <property type="match status" value="1"/>
</dbReference>
<evidence type="ECO:0000256" key="2">
    <source>
        <dbReference type="ARBA" id="ARBA00022527"/>
    </source>
</evidence>
<keyword evidence="12" id="KW-0472">Membrane</keyword>
<dbReference type="OrthoDB" id="9762169at2"/>
<evidence type="ECO:0000256" key="12">
    <source>
        <dbReference type="SAM" id="Phobius"/>
    </source>
</evidence>
<keyword evidence="12" id="KW-1133">Transmembrane helix</keyword>
<evidence type="ECO:0000256" key="6">
    <source>
        <dbReference type="ARBA" id="ARBA00022777"/>
    </source>
</evidence>